<reference evidence="4 5" key="1">
    <citation type="journal article" date="2011" name="J. Bacteriol.">
        <title>Genome sequence of the verrucomicrobium Opitutus terrae PB90-1, an abundant inhabitant of rice paddy soil ecosystems.</title>
        <authorList>
            <person name="van Passel M.W."/>
            <person name="Kant R."/>
            <person name="Palva A."/>
            <person name="Copeland A."/>
            <person name="Lucas S."/>
            <person name="Lapidus A."/>
            <person name="Glavina del Rio T."/>
            <person name="Pitluck S."/>
            <person name="Goltsman E."/>
            <person name="Clum A."/>
            <person name="Sun H."/>
            <person name="Schmutz J."/>
            <person name="Larimer F.W."/>
            <person name="Land M.L."/>
            <person name="Hauser L."/>
            <person name="Kyrpides N."/>
            <person name="Mikhailova N."/>
            <person name="Richardson P.P."/>
            <person name="Janssen P.H."/>
            <person name="de Vos W.M."/>
            <person name="Smidt H."/>
        </authorList>
    </citation>
    <scope>NUCLEOTIDE SEQUENCE [LARGE SCALE GENOMIC DNA]</scope>
    <source>
        <strain evidence="5">DSM 11246 / JCM 15787 / PB90-1</strain>
    </source>
</reference>
<dbReference type="GO" id="GO:0005737">
    <property type="term" value="C:cytoplasm"/>
    <property type="evidence" value="ECO:0007669"/>
    <property type="project" value="TreeGrafter"/>
</dbReference>
<name>B1ZQS2_OPITP</name>
<proteinExistence type="inferred from homology"/>
<accession>B1ZQS2</accession>
<dbReference type="Pfam" id="PF01521">
    <property type="entry name" value="Fe-S_biosyn"/>
    <property type="match status" value="1"/>
</dbReference>
<comment type="similarity">
    <text evidence="1">Belongs to the HesB/IscA family.</text>
</comment>
<dbReference type="InterPro" id="IPR035903">
    <property type="entry name" value="HesB-like_dom_sf"/>
</dbReference>
<dbReference type="EMBL" id="CP001032">
    <property type="protein sequence ID" value="ACB77823.1"/>
    <property type="molecule type" value="Genomic_DNA"/>
</dbReference>
<dbReference type="InterPro" id="IPR000361">
    <property type="entry name" value="ATAP_core_dom"/>
</dbReference>
<dbReference type="OrthoDB" id="9801228at2"/>
<dbReference type="GO" id="GO:0016226">
    <property type="term" value="P:iron-sulfur cluster assembly"/>
    <property type="evidence" value="ECO:0007669"/>
    <property type="project" value="InterPro"/>
</dbReference>
<protein>
    <submittedName>
        <fullName evidence="4">Iron-sulfur cluster assembly accessory protein</fullName>
    </submittedName>
</protein>
<dbReference type="Gene3D" id="2.60.300.12">
    <property type="entry name" value="HesB-like domain"/>
    <property type="match status" value="1"/>
</dbReference>
<dbReference type="SUPFAM" id="SSF89360">
    <property type="entry name" value="HesB-like domain"/>
    <property type="match status" value="1"/>
</dbReference>
<dbReference type="HOGENOM" id="CLU_069054_5_1_0"/>
<dbReference type="KEGG" id="ote:Oter_4552"/>
<dbReference type="PROSITE" id="PS01152">
    <property type="entry name" value="HESB"/>
    <property type="match status" value="1"/>
</dbReference>
<dbReference type="eggNOG" id="COG0316">
    <property type="taxonomic scope" value="Bacteria"/>
</dbReference>
<evidence type="ECO:0000313" key="5">
    <source>
        <dbReference type="Proteomes" id="UP000007013"/>
    </source>
</evidence>
<dbReference type="PANTHER" id="PTHR10072:SF41">
    <property type="entry name" value="IRON-SULFUR CLUSTER ASSEMBLY 1 HOMOLOG, MITOCHONDRIAL"/>
    <property type="match status" value="1"/>
</dbReference>
<dbReference type="InterPro" id="IPR050322">
    <property type="entry name" value="Fe-S_cluster_asmbl/transfer"/>
</dbReference>
<dbReference type="Proteomes" id="UP000007013">
    <property type="component" value="Chromosome"/>
</dbReference>
<sequence>MSELASAPVPALPPAAASASGLPEGVRLGNENLVRLTPAAGTKVAALLARENQGDFLRIAITGGGCNGLSYKMKFVPEPRRGDLLVRTAGAEVLVDSKSALYLKGTQLDYSSAMVSGGFKFSNPNAKASCSCGESFSV</sequence>
<dbReference type="GO" id="GO:0051537">
    <property type="term" value="F:2 iron, 2 sulfur cluster binding"/>
    <property type="evidence" value="ECO:0007669"/>
    <property type="project" value="UniProtKB-ARBA"/>
</dbReference>
<dbReference type="InterPro" id="IPR016092">
    <property type="entry name" value="ATAP"/>
</dbReference>
<dbReference type="PANTHER" id="PTHR10072">
    <property type="entry name" value="IRON-SULFUR CLUSTER ASSEMBLY PROTEIN"/>
    <property type="match status" value="1"/>
</dbReference>
<evidence type="ECO:0000256" key="1">
    <source>
        <dbReference type="ARBA" id="ARBA00006718"/>
    </source>
</evidence>
<dbReference type="NCBIfam" id="TIGR00049">
    <property type="entry name" value="iron-sulfur cluster assembly accessory protein"/>
    <property type="match status" value="1"/>
</dbReference>
<gene>
    <name evidence="4" type="ordered locus">Oter_4552</name>
</gene>
<keyword evidence="5" id="KW-1185">Reference proteome</keyword>
<evidence type="ECO:0000313" key="4">
    <source>
        <dbReference type="EMBL" id="ACB77823.1"/>
    </source>
</evidence>
<dbReference type="AlphaFoldDB" id="B1ZQS2"/>
<evidence type="ECO:0000259" key="3">
    <source>
        <dbReference type="Pfam" id="PF01521"/>
    </source>
</evidence>
<dbReference type="InterPro" id="IPR017870">
    <property type="entry name" value="FeS_cluster_insertion_CS"/>
</dbReference>
<dbReference type="STRING" id="452637.Oter_4552"/>
<organism evidence="4 5">
    <name type="scientific">Opitutus terrae (strain DSM 11246 / JCM 15787 / PB90-1)</name>
    <dbReference type="NCBI Taxonomy" id="452637"/>
    <lineage>
        <taxon>Bacteria</taxon>
        <taxon>Pseudomonadati</taxon>
        <taxon>Verrucomicrobiota</taxon>
        <taxon>Opitutia</taxon>
        <taxon>Opitutales</taxon>
        <taxon>Opitutaceae</taxon>
        <taxon>Opitutus</taxon>
    </lineage>
</organism>
<feature type="region of interest" description="Disordered" evidence="2">
    <location>
        <begin position="1"/>
        <end position="20"/>
    </location>
</feature>
<dbReference type="RefSeq" id="WP_012377337.1">
    <property type="nucleotide sequence ID" value="NC_010571.1"/>
</dbReference>
<feature type="domain" description="Core" evidence="3">
    <location>
        <begin position="35"/>
        <end position="134"/>
    </location>
</feature>
<evidence type="ECO:0000256" key="2">
    <source>
        <dbReference type="SAM" id="MobiDB-lite"/>
    </source>
</evidence>